<dbReference type="AlphaFoldDB" id="A0A023BU36"/>
<gene>
    <name evidence="1" type="ORF">ATO12_16060</name>
</gene>
<name>A0A023BU36_9FLAO</name>
<accession>A0A023BU36</accession>
<organism evidence="1 2">
    <name type="scientific">Aquimarina atlantica</name>
    <dbReference type="NCBI Taxonomy" id="1317122"/>
    <lineage>
        <taxon>Bacteria</taxon>
        <taxon>Pseudomonadati</taxon>
        <taxon>Bacteroidota</taxon>
        <taxon>Flavobacteriia</taxon>
        <taxon>Flavobacteriales</taxon>
        <taxon>Flavobacteriaceae</taxon>
        <taxon>Aquimarina</taxon>
    </lineage>
</organism>
<dbReference type="Proteomes" id="UP000023541">
    <property type="component" value="Unassembled WGS sequence"/>
</dbReference>
<reference evidence="1 2" key="1">
    <citation type="submission" date="2014-04" db="EMBL/GenBank/DDBJ databases">
        <title>Aquimarina sp. 22II-S11-z7 Genome Sequencing.</title>
        <authorList>
            <person name="Lai Q."/>
        </authorList>
    </citation>
    <scope>NUCLEOTIDE SEQUENCE [LARGE SCALE GENOMIC DNA]</scope>
    <source>
        <strain evidence="1 2">22II-S11-z7</strain>
    </source>
</reference>
<dbReference type="EMBL" id="AQRA01000005">
    <property type="protein sequence ID" value="EZH73454.1"/>
    <property type="molecule type" value="Genomic_DNA"/>
</dbReference>
<proteinExistence type="predicted"/>
<evidence type="ECO:0000313" key="2">
    <source>
        <dbReference type="Proteomes" id="UP000023541"/>
    </source>
</evidence>
<evidence type="ECO:0000313" key="1">
    <source>
        <dbReference type="EMBL" id="EZH73454.1"/>
    </source>
</evidence>
<comment type="caution">
    <text evidence="1">The sequence shown here is derived from an EMBL/GenBank/DDBJ whole genome shotgun (WGS) entry which is preliminary data.</text>
</comment>
<protein>
    <submittedName>
        <fullName evidence="1">Uncharacterized protein</fullName>
    </submittedName>
</protein>
<sequence length="229" mass="26768">MPFFKMKYNLASILQQLSAVYFEEIEGNFTIQELWEWMLFDNENSFLNEQLQIHQPSGVPINKRSIELNKELTITGNYCCFTYIDHQPSYHLQKVKSPDELASLILAKSGITNSFTTVMMPIVKGKPIPMVRMKNFTATEIDLINQIQQIISCSNNSNFNELVEQGRISLIHYKNKGISQQNMYDTIHFIARIYQALNLEYKSDIADEFLDYISGYIGNKKRWIWDNRL</sequence>
<dbReference type="STRING" id="1317122.ATO12_16060"/>
<keyword evidence="2" id="KW-1185">Reference proteome</keyword>